<name>A0A6G1JYU3_9PLEO</name>
<dbReference type="SUPFAM" id="SSF48403">
    <property type="entry name" value="Ankyrin repeat"/>
    <property type="match status" value="1"/>
</dbReference>
<keyword evidence="3" id="KW-1185">Reference proteome</keyword>
<dbReference type="EMBL" id="MU005777">
    <property type="protein sequence ID" value="KAF2705718.1"/>
    <property type="molecule type" value="Genomic_DNA"/>
</dbReference>
<dbReference type="InterPro" id="IPR036770">
    <property type="entry name" value="Ankyrin_rpt-contain_sf"/>
</dbReference>
<dbReference type="AlphaFoldDB" id="A0A6G1JYU3"/>
<feature type="region of interest" description="Disordered" evidence="1">
    <location>
        <begin position="307"/>
        <end position="326"/>
    </location>
</feature>
<evidence type="ECO:0000313" key="3">
    <source>
        <dbReference type="Proteomes" id="UP000799428"/>
    </source>
</evidence>
<sequence>MPVNSILKGFEGPTWNLARWACEQDDTSLIEQAISNCSEEDDHKGLLQYSCRHAIKNNAENVLEYLIDKAGLHVRTLPPMVVAGDGRSKAILEILLAHGWDINWRNTSTSDPNAEPFMWHIVKDGDMVAWCLKHGASVFAKDQEPLKKDRLSQSQLCCRTVLECAATNASITTFELLRSKGAPLGWRPLHLAVKAAAAHARPDDEKSKDAGTQSSNLTRSDERINMVRHLIDVVGLDVNALDRPVGKRRPDGWGTPICYIANLDGLEHTRQLTWLLLDRGADPAPGLEEAELSGHETFAGDVEAWKAQPNHLKKKKGNSGGKCNVQ</sequence>
<organism evidence="2 3">
    <name type="scientific">Pleomassaria siparia CBS 279.74</name>
    <dbReference type="NCBI Taxonomy" id="1314801"/>
    <lineage>
        <taxon>Eukaryota</taxon>
        <taxon>Fungi</taxon>
        <taxon>Dikarya</taxon>
        <taxon>Ascomycota</taxon>
        <taxon>Pezizomycotina</taxon>
        <taxon>Dothideomycetes</taxon>
        <taxon>Pleosporomycetidae</taxon>
        <taxon>Pleosporales</taxon>
        <taxon>Pleomassariaceae</taxon>
        <taxon>Pleomassaria</taxon>
    </lineage>
</organism>
<feature type="compositionally biased region" description="Basic and acidic residues" evidence="1">
    <location>
        <begin position="200"/>
        <end position="209"/>
    </location>
</feature>
<proteinExistence type="predicted"/>
<protein>
    <recommendedName>
        <fullName evidence="4">Ankyrin</fullName>
    </recommendedName>
</protein>
<evidence type="ECO:0000313" key="2">
    <source>
        <dbReference type="EMBL" id="KAF2705718.1"/>
    </source>
</evidence>
<dbReference type="Proteomes" id="UP000799428">
    <property type="component" value="Unassembled WGS sequence"/>
</dbReference>
<dbReference type="Gene3D" id="1.25.40.20">
    <property type="entry name" value="Ankyrin repeat-containing domain"/>
    <property type="match status" value="1"/>
</dbReference>
<dbReference type="OrthoDB" id="426293at2759"/>
<evidence type="ECO:0008006" key="4">
    <source>
        <dbReference type="Google" id="ProtNLM"/>
    </source>
</evidence>
<gene>
    <name evidence="2" type="ORF">K504DRAFT_387178</name>
</gene>
<reference evidence="2" key="1">
    <citation type="journal article" date="2020" name="Stud. Mycol.">
        <title>101 Dothideomycetes genomes: a test case for predicting lifestyles and emergence of pathogens.</title>
        <authorList>
            <person name="Haridas S."/>
            <person name="Albert R."/>
            <person name="Binder M."/>
            <person name="Bloem J."/>
            <person name="Labutti K."/>
            <person name="Salamov A."/>
            <person name="Andreopoulos B."/>
            <person name="Baker S."/>
            <person name="Barry K."/>
            <person name="Bills G."/>
            <person name="Bluhm B."/>
            <person name="Cannon C."/>
            <person name="Castanera R."/>
            <person name="Culley D."/>
            <person name="Daum C."/>
            <person name="Ezra D."/>
            <person name="Gonzalez J."/>
            <person name="Henrissat B."/>
            <person name="Kuo A."/>
            <person name="Liang C."/>
            <person name="Lipzen A."/>
            <person name="Lutzoni F."/>
            <person name="Magnuson J."/>
            <person name="Mondo S."/>
            <person name="Nolan M."/>
            <person name="Ohm R."/>
            <person name="Pangilinan J."/>
            <person name="Park H.-J."/>
            <person name="Ramirez L."/>
            <person name="Alfaro M."/>
            <person name="Sun H."/>
            <person name="Tritt A."/>
            <person name="Yoshinaga Y."/>
            <person name="Zwiers L.-H."/>
            <person name="Turgeon B."/>
            <person name="Goodwin S."/>
            <person name="Spatafora J."/>
            <person name="Crous P."/>
            <person name="Grigoriev I."/>
        </authorList>
    </citation>
    <scope>NUCLEOTIDE SEQUENCE</scope>
    <source>
        <strain evidence="2">CBS 279.74</strain>
    </source>
</reference>
<accession>A0A6G1JYU3</accession>
<evidence type="ECO:0000256" key="1">
    <source>
        <dbReference type="SAM" id="MobiDB-lite"/>
    </source>
</evidence>
<feature type="region of interest" description="Disordered" evidence="1">
    <location>
        <begin position="197"/>
        <end position="219"/>
    </location>
</feature>